<evidence type="ECO:0000313" key="3">
    <source>
        <dbReference type="EMBL" id="RCV60664.1"/>
    </source>
</evidence>
<keyword evidence="4" id="KW-1185">Reference proteome</keyword>
<gene>
    <name evidence="3" type="ORF">DEF24_06630</name>
</gene>
<dbReference type="OrthoDB" id="10018412at2"/>
<dbReference type="Proteomes" id="UP000253318">
    <property type="component" value="Unassembled WGS sequence"/>
</dbReference>
<keyword evidence="2" id="KW-0472">Membrane</keyword>
<sequence length="169" mass="16757">MSYTLHVLLNGLISGLFSTLVSFFLGGFALLWAGRAPAGRGLVRFAGALLLVDALITLGRAVLGAMASYPGPSWQEPSLDLLAALGPVPGIVSTLVLVGAGILLLAAAVRGSRRTPAAGPTPPAAYPGARPPAAPHQPPGVRQQPPGAPQHRPPGPAAPPGGPAPGSAG</sequence>
<feature type="transmembrane region" description="Helical" evidence="2">
    <location>
        <begin position="81"/>
        <end position="106"/>
    </location>
</feature>
<keyword evidence="2" id="KW-0812">Transmembrane</keyword>
<feature type="transmembrane region" description="Helical" evidence="2">
    <location>
        <begin position="12"/>
        <end position="33"/>
    </location>
</feature>
<feature type="compositionally biased region" description="Pro residues" evidence="1">
    <location>
        <begin position="119"/>
        <end position="138"/>
    </location>
</feature>
<organism evidence="3 4">
    <name type="scientific">Marinitenerispora sediminis</name>
    <dbReference type="NCBI Taxonomy" id="1931232"/>
    <lineage>
        <taxon>Bacteria</taxon>
        <taxon>Bacillati</taxon>
        <taxon>Actinomycetota</taxon>
        <taxon>Actinomycetes</taxon>
        <taxon>Streptosporangiales</taxon>
        <taxon>Nocardiopsidaceae</taxon>
        <taxon>Marinitenerispora</taxon>
    </lineage>
</organism>
<dbReference type="RefSeq" id="WP_114397832.1">
    <property type="nucleotide sequence ID" value="NZ_QEIM01000049.1"/>
</dbReference>
<evidence type="ECO:0000256" key="1">
    <source>
        <dbReference type="SAM" id="MobiDB-lite"/>
    </source>
</evidence>
<dbReference type="EMBL" id="QEIN01000036">
    <property type="protein sequence ID" value="RCV60664.1"/>
    <property type="molecule type" value="Genomic_DNA"/>
</dbReference>
<dbReference type="AlphaFoldDB" id="A0A368TBP6"/>
<proteinExistence type="predicted"/>
<feature type="compositionally biased region" description="Pro residues" evidence="1">
    <location>
        <begin position="146"/>
        <end position="163"/>
    </location>
</feature>
<accession>A0A368TBP6</accession>
<feature type="transmembrane region" description="Helical" evidence="2">
    <location>
        <begin position="45"/>
        <end position="69"/>
    </location>
</feature>
<feature type="region of interest" description="Disordered" evidence="1">
    <location>
        <begin position="113"/>
        <end position="169"/>
    </location>
</feature>
<keyword evidence="2" id="KW-1133">Transmembrane helix</keyword>
<comment type="caution">
    <text evidence="3">The sequence shown here is derived from an EMBL/GenBank/DDBJ whole genome shotgun (WGS) entry which is preliminary data.</text>
</comment>
<reference evidence="3 4" key="1">
    <citation type="submission" date="2018-04" db="EMBL/GenBank/DDBJ databases">
        <title>Novel actinobacteria from marine sediment.</title>
        <authorList>
            <person name="Ng Z.Y."/>
            <person name="Tan G.Y.A."/>
        </authorList>
    </citation>
    <scope>NUCLEOTIDE SEQUENCE [LARGE SCALE GENOMIC DNA]</scope>
    <source>
        <strain evidence="3 4">TPS81</strain>
    </source>
</reference>
<evidence type="ECO:0000256" key="2">
    <source>
        <dbReference type="SAM" id="Phobius"/>
    </source>
</evidence>
<protein>
    <submittedName>
        <fullName evidence="3">Uncharacterized protein</fullName>
    </submittedName>
</protein>
<name>A0A368TBP6_9ACTN</name>
<evidence type="ECO:0000313" key="4">
    <source>
        <dbReference type="Proteomes" id="UP000253318"/>
    </source>
</evidence>